<dbReference type="Gene3D" id="1.10.287.130">
    <property type="match status" value="1"/>
</dbReference>
<reference evidence="2" key="1">
    <citation type="submission" date="2021-01" db="EMBL/GenBank/DDBJ databases">
        <title>Paracoccus amoyensis sp. nov., isolated from the surface seawater along the coast of Xiamen Island, China.</title>
        <authorList>
            <person name="Lyu L."/>
        </authorList>
    </citation>
    <scope>NUCLEOTIDE SEQUENCE</scope>
    <source>
        <strain evidence="2">MJ17</strain>
    </source>
</reference>
<dbReference type="Pfam" id="PF10090">
    <property type="entry name" value="HPTransfase"/>
    <property type="match status" value="1"/>
</dbReference>
<protein>
    <submittedName>
        <fullName evidence="2">Histidine phosphotransferase</fullName>
    </submittedName>
</protein>
<proteinExistence type="predicted"/>
<accession>A0A934SCZ3</accession>
<feature type="domain" description="Histidine phosphotransferase ChpT C-terminal" evidence="1">
    <location>
        <begin position="87"/>
        <end position="208"/>
    </location>
</feature>
<evidence type="ECO:0000313" key="2">
    <source>
        <dbReference type="EMBL" id="MBK4215065.1"/>
    </source>
</evidence>
<comment type="caution">
    <text evidence="2">The sequence shown here is derived from an EMBL/GenBank/DDBJ whole genome shotgun (WGS) entry which is preliminary data.</text>
</comment>
<dbReference type="Gene3D" id="3.30.565.10">
    <property type="entry name" value="Histidine kinase-like ATPase, C-terminal domain"/>
    <property type="match status" value="1"/>
</dbReference>
<dbReference type="InterPro" id="IPR036890">
    <property type="entry name" value="HATPase_C_sf"/>
</dbReference>
<gene>
    <name evidence="2" type="ORF">JJJ17_03905</name>
</gene>
<sequence length="214" mass="23536">MTIDTTRLRPGQLTQLLGSRLCHDLVSPLGAIGNGVELLEMSPDYPALAKSAELRLISESVQAARNRIQGFRVAFGQSAGGQRIGRPELVKLLEGFSSQTRLNVTLDATGDFARPEIRMVLLALMCLETAMPWGGRVLAVHSPGQWRLVAEADRTRPEPELWTWLGPVPDETEPLTPRPPLASEVQFPLLADAAAEQQRQIHWELDDKGAEIAF</sequence>
<name>A0A934SCZ3_9RHOB</name>
<dbReference type="RefSeq" id="WP_200683923.1">
    <property type="nucleotide sequence ID" value="NZ_JAEPRQ010000001.1"/>
</dbReference>
<organism evidence="2 3">
    <name type="scientific">Paracoccus caeni</name>
    <dbReference type="NCBI Taxonomy" id="657651"/>
    <lineage>
        <taxon>Bacteria</taxon>
        <taxon>Pseudomonadati</taxon>
        <taxon>Pseudomonadota</taxon>
        <taxon>Alphaproteobacteria</taxon>
        <taxon>Rhodobacterales</taxon>
        <taxon>Paracoccaceae</taxon>
        <taxon>Paracoccus</taxon>
    </lineage>
</organism>
<evidence type="ECO:0000313" key="3">
    <source>
        <dbReference type="Proteomes" id="UP000640485"/>
    </source>
</evidence>
<dbReference type="EMBL" id="JAEPRQ010000001">
    <property type="protein sequence ID" value="MBK4215065.1"/>
    <property type="molecule type" value="Genomic_DNA"/>
</dbReference>
<dbReference type="Proteomes" id="UP000640485">
    <property type="component" value="Unassembled WGS sequence"/>
</dbReference>
<evidence type="ECO:0000259" key="1">
    <source>
        <dbReference type="Pfam" id="PF10090"/>
    </source>
</evidence>
<keyword evidence="3" id="KW-1185">Reference proteome</keyword>
<dbReference type="AlphaFoldDB" id="A0A934SCZ3"/>
<dbReference type="InterPro" id="IPR018762">
    <property type="entry name" value="ChpT_C"/>
</dbReference>